<evidence type="ECO:0000313" key="1">
    <source>
        <dbReference type="EMBL" id="CEE01486.1"/>
    </source>
</evidence>
<organism evidence="1 2">
    <name type="scientific">Caldibacillus thermoamylovorans</name>
    <dbReference type="NCBI Taxonomy" id="35841"/>
    <lineage>
        <taxon>Bacteria</taxon>
        <taxon>Bacillati</taxon>
        <taxon>Bacillota</taxon>
        <taxon>Bacilli</taxon>
        <taxon>Bacillales</taxon>
        <taxon>Bacillaceae</taxon>
        <taxon>Caldibacillus</taxon>
    </lineage>
</organism>
<dbReference type="Proteomes" id="UP000040576">
    <property type="component" value="Unassembled WGS sequence"/>
</dbReference>
<dbReference type="AlphaFoldDB" id="A0A090ITV0"/>
<gene>
    <name evidence="1" type="ORF">BT1A1_1658</name>
</gene>
<evidence type="ECO:0000313" key="2">
    <source>
        <dbReference type="Proteomes" id="UP000040576"/>
    </source>
</evidence>
<accession>A0A090ITV0</accession>
<dbReference type="RefSeq" id="WP_156103202.1">
    <property type="nucleotide sequence ID" value="NZ_CCRF01000047.1"/>
</dbReference>
<sequence length="53" mass="6164">MKDQSNKTNKDLKGRVEFGIEFGNVNAGKELETLIMNQKEQKHKKKDSSKKER</sequence>
<dbReference type="EMBL" id="CCRF01000047">
    <property type="protein sequence ID" value="CEE01486.1"/>
    <property type="molecule type" value="Genomic_DNA"/>
</dbReference>
<name>A0A090ITV0_9BACI</name>
<keyword evidence="2" id="KW-1185">Reference proteome</keyword>
<protein>
    <submittedName>
        <fullName evidence="1">Uncharacterized protein</fullName>
    </submittedName>
</protein>
<reference evidence="1 2" key="1">
    <citation type="submission" date="2014-07" db="EMBL/GenBank/DDBJ databases">
        <authorList>
            <person name="Wibberg Daniel"/>
        </authorList>
    </citation>
    <scope>NUCLEOTIDE SEQUENCE [LARGE SCALE GENOMIC DNA]</scope>
</reference>
<proteinExistence type="predicted"/>